<dbReference type="AlphaFoldDB" id="B6IHC0"/>
<reference evidence="2 3" key="2">
    <citation type="journal article" date="2011" name="PLoS Genet.">
        <title>Caenorhabditis briggsae recombinant inbred line genotypes reveal inter-strain incompatibility and the evolution of recombination.</title>
        <authorList>
            <person name="Ross J.A."/>
            <person name="Koboldt D.C."/>
            <person name="Staisch J.E."/>
            <person name="Chamberlin H.M."/>
            <person name="Gupta B.P."/>
            <person name="Miller R.D."/>
            <person name="Baird S.E."/>
            <person name="Haag E.S."/>
        </authorList>
    </citation>
    <scope>NUCLEOTIDE SEQUENCE [LARGE SCALE GENOMIC DNA]</scope>
    <source>
        <strain evidence="2 3">AF16</strain>
    </source>
</reference>
<organism evidence="2 3">
    <name type="scientific">Caenorhabditis briggsae</name>
    <dbReference type="NCBI Taxonomy" id="6238"/>
    <lineage>
        <taxon>Eukaryota</taxon>
        <taxon>Metazoa</taxon>
        <taxon>Ecdysozoa</taxon>
        <taxon>Nematoda</taxon>
        <taxon>Chromadorea</taxon>
        <taxon>Rhabditida</taxon>
        <taxon>Rhabditina</taxon>
        <taxon>Rhabditomorpha</taxon>
        <taxon>Rhabditoidea</taxon>
        <taxon>Rhabditidae</taxon>
        <taxon>Peloderinae</taxon>
        <taxon>Caenorhabditis</taxon>
    </lineage>
</organism>
<dbReference type="KEGG" id="cbr:CBG_25849"/>
<reference evidence="2 3" key="1">
    <citation type="journal article" date="2003" name="PLoS Biol.">
        <title>The genome sequence of Caenorhabditis briggsae: a platform for comparative genomics.</title>
        <authorList>
            <person name="Stein L.D."/>
            <person name="Bao Z."/>
            <person name="Blasiar D."/>
            <person name="Blumenthal T."/>
            <person name="Brent M.R."/>
            <person name="Chen N."/>
            <person name="Chinwalla A."/>
            <person name="Clarke L."/>
            <person name="Clee C."/>
            <person name="Coghlan A."/>
            <person name="Coulson A."/>
            <person name="D'Eustachio P."/>
            <person name="Fitch D.H."/>
            <person name="Fulton L.A."/>
            <person name="Fulton R.E."/>
            <person name="Griffiths-Jones S."/>
            <person name="Harris T.W."/>
            <person name="Hillier L.W."/>
            <person name="Kamath R."/>
            <person name="Kuwabara P.E."/>
            <person name="Mardis E.R."/>
            <person name="Marra M.A."/>
            <person name="Miner T.L."/>
            <person name="Minx P."/>
            <person name="Mullikin J.C."/>
            <person name="Plumb R.W."/>
            <person name="Rogers J."/>
            <person name="Schein J.E."/>
            <person name="Sohrmann M."/>
            <person name="Spieth J."/>
            <person name="Stajich J.E."/>
            <person name="Wei C."/>
            <person name="Willey D."/>
            <person name="Wilson R.K."/>
            <person name="Durbin R."/>
            <person name="Waterston R.H."/>
        </authorList>
    </citation>
    <scope>NUCLEOTIDE SEQUENCE [LARGE SCALE GENOMIC DNA]</scope>
    <source>
        <strain evidence="2 3">AF16</strain>
    </source>
</reference>
<dbReference type="InParanoid" id="B6IHC0"/>
<dbReference type="RefSeq" id="XP_045098864.1">
    <property type="nucleotide sequence ID" value="XM_045243665.1"/>
</dbReference>
<dbReference type="Proteomes" id="UP000008549">
    <property type="component" value="Unassembled WGS sequence"/>
</dbReference>
<gene>
    <name evidence="2" type="ORF">CBG25849</name>
    <name evidence="2" type="ORF">CBG_25849</name>
</gene>
<evidence type="ECO:0000256" key="1">
    <source>
        <dbReference type="SAM" id="MobiDB-lite"/>
    </source>
</evidence>
<evidence type="ECO:0000313" key="3">
    <source>
        <dbReference type="Proteomes" id="UP000008549"/>
    </source>
</evidence>
<dbReference type="HOGENOM" id="CLU_3425185_0_0_1"/>
<protein>
    <submittedName>
        <fullName evidence="2">Protein CBG25849</fullName>
    </submittedName>
</protein>
<proteinExistence type="predicted"/>
<evidence type="ECO:0000313" key="2">
    <source>
        <dbReference type="EMBL" id="CAR99300.1"/>
    </source>
</evidence>
<name>B6IHC0_CAEBR</name>
<dbReference type="GeneID" id="68917331"/>
<feature type="region of interest" description="Disordered" evidence="1">
    <location>
        <begin position="1"/>
        <end position="22"/>
    </location>
</feature>
<sequence length="22" mass="2408">MLGLSFDNGTISGKKKQKQITL</sequence>
<accession>B6IHC0</accession>
<feature type="compositionally biased region" description="Basic residues" evidence="1">
    <location>
        <begin position="13"/>
        <end position="22"/>
    </location>
</feature>
<keyword evidence="3" id="KW-1185">Reference proteome</keyword>
<dbReference type="CTD" id="68917331"/>
<dbReference type="EMBL" id="HE601284">
    <property type="protein sequence ID" value="CAR99300.1"/>
    <property type="molecule type" value="Genomic_DNA"/>
</dbReference>